<gene>
    <name evidence="1" type="ORF">SDC9_177632</name>
</gene>
<protein>
    <submittedName>
        <fullName evidence="1">Uncharacterized protein</fullName>
    </submittedName>
</protein>
<evidence type="ECO:0000313" key="1">
    <source>
        <dbReference type="EMBL" id="MPN30174.1"/>
    </source>
</evidence>
<sequence length="143" mass="15507">MTSGYWLRSGVAEIGAVARFGSIPGIGKRATAAIFPGIFLKVMPPNVPPILSAKSKSWRLRSNRKTFFLIGCRPRVFTAACRPRRISSSAFTPQGHFAVQDLQFKHLAMMVSNIALIGSLPFKTASMSANLPRATDDSLVVSL</sequence>
<dbReference type="AlphaFoldDB" id="A0A645H1G5"/>
<name>A0A645H1G5_9ZZZZ</name>
<comment type="caution">
    <text evidence="1">The sequence shown here is derived from an EMBL/GenBank/DDBJ whole genome shotgun (WGS) entry which is preliminary data.</text>
</comment>
<organism evidence="1">
    <name type="scientific">bioreactor metagenome</name>
    <dbReference type="NCBI Taxonomy" id="1076179"/>
    <lineage>
        <taxon>unclassified sequences</taxon>
        <taxon>metagenomes</taxon>
        <taxon>ecological metagenomes</taxon>
    </lineage>
</organism>
<proteinExistence type="predicted"/>
<dbReference type="EMBL" id="VSSQ01081189">
    <property type="protein sequence ID" value="MPN30174.1"/>
    <property type="molecule type" value="Genomic_DNA"/>
</dbReference>
<reference evidence="1" key="1">
    <citation type="submission" date="2019-08" db="EMBL/GenBank/DDBJ databases">
        <authorList>
            <person name="Kucharzyk K."/>
            <person name="Murdoch R.W."/>
            <person name="Higgins S."/>
            <person name="Loffler F."/>
        </authorList>
    </citation>
    <scope>NUCLEOTIDE SEQUENCE</scope>
</reference>
<accession>A0A645H1G5</accession>